<evidence type="ECO:0000256" key="1">
    <source>
        <dbReference type="ARBA" id="ARBA00004141"/>
    </source>
</evidence>
<reference evidence="8 9" key="1">
    <citation type="journal article" date="2018" name="Front. Microbiol.">
        <title>Genome-Wide Analysis of Corynespora cassiicola Leaf Fall Disease Putative Effectors.</title>
        <authorList>
            <person name="Lopez D."/>
            <person name="Ribeiro S."/>
            <person name="Label P."/>
            <person name="Fumanal B."/>
            <person name="Venisse J.S."/>
            <person name="Kohler A."/>
            <person name="de Oliveira R.R."/>
            <person name="Labutti K."/>
            <person name="Lipzen A."/>
            <person name="Lail K."/>
            <person name="Bauer D."/>
            <person name="Ohm R.A."/>
            <person name="Barry K.W."/>
            <person name="Spatafora J."/>
            <person name="Grigoriev I.V."/>
            <person name="Martin F.M."/>
            <person name="Pujade-Renaud V."/>
        </authorList>
    </citation>
    <scope>NUCLEOTIDE SEQUENCE [LARGE SCALE GENOMIC DNA]</scope>
    <source>
        <strain evidence="8 9">Philippines</strain>
    </source>
</reference>
<feature type="transmembrane region" description="Helical" evidence="7">
    <location>
        <begin position="85"/>
        <end position="108"/>
    </location>
</feature>
<feature type="transmembrane region" description="Helical" evidence="7">
    <location>
        <begin position="484"/>
        <end position="503"/>
    </location>
</feature>
<dbReference type="EMBL" id="KZ678131">
    <property type="protein sequence ID" value="PSN70881.1"/>
    <property type="molecule type" value="Genomic_DNA"/>
</dbReference>
<feature type="transmembrane region" description="Helical" evidence="7">
    <location>
        <begin position="411"/>
        <end position="433"/>
    </location>
</feature>
<keyword evidence="4 7" id="KW-1133">Transmembrane helix</keyword>
<feature type="transmembrane region" description="Helical" evidence="7">
    <location>
        <begin position="284"/>
        <end position="306"/>
    </location>
</feature>
<keyword evidence="3 7" id="KW-0812">Transmembrane</keyword>
<proteinExistence type="predicted"/>
<dbReference type="Gene3D" id="1.20.1740.10">
    <property type="entry name" value="Amino acid/polyamine transporter I"/>
    <property type="match status" value="1"/>
</dbReference>
<dbReference type="OrthoDB" id="3257095at2759"/>
<dbReference type="PIRSF" id="PIRSF006060">
    <property type="entry name" value="AA_transporter"/>
    <property type="match status" value="1"/>
</dbReference>
<feature type="transmembrane region" description="Helical" evidence="7">
    <location>
        <begin position="242"/>
        <end position="263"/>
    </location>
</feature>
<evidence type="ECO:0000256" key="4">
    <source>
        <dbReference type="ARBA" id="ARBA00022989"/>
    </source>
</evidence>
<feature type="transmembrane region" description="Helical" evidence="7">
    <location>
        <begin position="383"/>
        <end position="405"/>
    </location>
</feature>
<organism evidence="8 9">
    <name type="scientific">Corynespora cassiicola Philippines</name>
    <dbReference type="NCBI Taxonomy" id="1448308"/>
    <lineage>
        <taxon>Eukaryota</taxon>
        <taxon>Fungi</taxon>
        <taxon>Dikarya</taxon>
        <taxon>Ascomycota</taxon>
        <taxon>Pezizomycotina</taxon>
        <taxon>Dothideomycetes</taxon>
        <taxon>Pleosporomycetidae</taxon>
        <taxon>Pleosporales</taxon>
        <taxon>Corynesporascaceae</taxon>
        <taxon>Corynespora</taxon>
    </lineage>
</organism>
<protein>
    <submittedName>
        <fullName evidence="8">Amino acid transporter</fullName>
    </submittedName>
</protein>
<keyword evidence="5 7" id="KW-0472">Membrane</keyword>
<evidence type="ECO:0000256" key="2">
    <source>
        <dbReference type="ARBA" id="ARBA00022448"/>
    </source>
</evidence>
<dbReference type="Pfam" id="PF13520">
    <property type="entry name" value="AA_permease_2"/>
    <property type="match status" value="1"/>
</dbReference>
<name>A0A2T2NZN7_CORCC</name>
<evidence type="ECO:0000313" key="8">
    <source>
        <dbReference type="EMBL" id="PSN70881.1"/>
    </source>
</evidence>
<dbReference type="Proteomes" id="UP000240883">
    <property type="component" value="Unassembled WGS sequence"/>
</dbReference>
<feature type="transmembrane region" description="Helical" evidence="7">
    <location>
        <begin position="129"/>
        <end position="153"/>
    </location>
</feature>
<keyword evidence="9" id="KW-1185">Reference proteome</keyword>
<accession>A0A2T2NZN7</accession>
<evidence type="ECO:0000256" key="6">
    <source>
        <dbReference type="SAM" id="MobiDB-lite"/>
    </source>
</evidence>
<dbReference type="STRING" id="1448308.A0A2T2NZN7"/>
<gene>
    <name evidence="8" type="ORF">BS50DRAFT_570324</name>
</gene>
<sequence>MAVNDDSGIETTIDLEDGKTISGSGQKAANPPGQLSGAQRQSNVLERYINLAAVVNFGVIILASWESFALTFQFALDNGGPASMLYGSILAGCGACAVGFSLAELASIDPTVGAQYRWSANFAPAAPRFWGMLQGWITTAAWCFACGGPPSILANLITSLAIFNSETYEPERWHTSLIMIATMILPFVFNLWFRKVLDTFEITGGILHIILFIVFVVVLIVFGPRSNSEFVFEYLITSESGWHDPGVCWSLGLLTVTFSVSGFDSVLHMSDEVKKVHTRVPHSIVIACTVNSVMLFVFVIVLLYHIGPLDGILDKPLPIVYVLYNATGSKAATNVLVSLVGVIIFFALFNIFASVSRLIWVFARDNGLPFSTFFAYVHPTLKLPVNALLLVGFIVTCLSLIYIASATAFNALISLQALALHVSYFFPILFILLRKLQGPPPPYGPFKLGKFGIPLNIFALCYVVFVVTWMPFPTYLPVHKDNMNYAGPIFGAVVIGALCDWFISGHKRFQMPVRRYE</sequence>
<dbReference type="AlphaFoldDB" id="A0A2T2NZN7"/>
<feature type="transmembrane region" description="Helical" evidence="7">
    <location>
        <begin position="173"/>
        <end position="193"/>
    </location>
</feature>
<feature type="transmembrane region" description="Helical" evidence="7">
    <location>
        <begin position="335"/>
        <end position="362"/>
    </location>
</feature>
<dbReference type="GO" id="GO:0016020">
    <property type="term" value="C:membrane"/>
    <property type="evidence" value="ECO:0007669"/>
    <property type="project" value="UniProtKB-SubCell"/>
</dbReference>
<evidence type="ECO:0000256" key="7">
    <source>
        <dbReference type="SAM" id="Phobius"/>
    </source>
</evidence>
<evidence type="ECO:0000313" key="9">
    <source>
        <dbReference type="Proteomes" id="UP000240883"/>
    </source>
</evidence>
<dbReference type="GO" id="GO:0022857">
    <property type="term" value="F:transmembrane transporter activity"/>
    <property type="evidence" value="ECO:0007669"/>
    <property type="project" value="InterPro"/>
</dbReference>
<evidence type="ECO:0000256" key="3">
    <source>
        <dbReference type="ARBA" id="ARBA00022692"/>
    </source>
</evidence>
<feature type="transmembrane region" description="Helical" evidence="7">
    <location>
        <begin position="48"/>
        <end position="65"/>
    </location>
</feature>
<dbReference type="PANTHER" id="PTHR45649">
    <property type="entry name" value="AMINO-ACID PERMEASE BAT1"/>
    <property type="match status" value="1"/>
</dbReference>
<keyword evidence="2" id="KW-0813">Transport</keyword>
<evidence type="ECO:0000256" key="5">
    <source>
        <dbReference type="ARBA" id="ARBA00023136"/>
    </source>
</evidence>
<feature type="region of interest" description="Disordered" evidence="6">
    <location>
        <begin position="14"/>
        <end position="37"/>
    </location>
</feature>
<comment type="subcellular location">
    <subcellularLocation>
        <location evidence="1">Membrane</location>
        <topology evidence="1">Multi-pass membrane protein</topology>
    </subcellularLocation>
</comment>
<dbReference type="InterPro" id="IPR002293">
    <property type="entry name" value="AA/rel_permease1"/>
</dbReference>
<dbReference type="PANTHER" id="PTHR45649:SF5">
    <property type="entry name" value="GABA TRANSPORTER (EUROFUNG)-RELATED"/>
    <property type="match status" value="1"/>
</dbReference>
<feature type="transmembrane region" description="Helical" evidence="7">
    <location>
        <begin position="453"/>
        <end position="472"/>
    </location>
</feature>
<feature type="transmembrane region" description="Helical" evidence="7">
    <location>
        <begin position="205"/>
        <end position="222"/>
    </location>
</feature>